<sequence length="332" mass="38576">MVDASVIVSIVIAVISVLGTLIVAFVGHVTAKKQEAARHDLARRLEEMKEKRQEARDLAALTAKYSQPLMVAAYELQARLYELLEYPISKEHLETQEGLEDIKIFTCYRFAVLLAWTHILKSKAQYFSFTTDTNLRKIGDLVLRVNEEFDRRRGNDGQNVGVWPGSRVLVSERMIKTATHEKEVPLDTMVRGYNEFRRDWDTLFKSPMGYFCQWIDDMLLARKEGQEHKDDALRCTQHNLVDMVQHLDNNELYPHLRRAEEPWFCDCTRCNPQDREKPLEYRGDTRHNDKGLRPWYNRDKVNRAYDASITMEAVRVMTCTTGFNQALAGLKT</sequence>
<accession>A0A6A7AK83</accession>
<proteinExistence type="predicted"/>
<protein>
    <submittedName>
        <fullName evidence="3">Uncharacterized protein</fullName>
    </submittedName>
</protein>
<dbReference type="EMBL" id="MU006216">
    <property type="protein sequence ID" value="KAF2833108.1"/>
    <property type="molecule type" value="Genomic_DNA"/>
</dbReference>
<organism evidence="3 4">
    <name type="scientific">Ophiobolus disseminans</name>
    <dbReference type="NCBI Taxonomy" id="1469910"/>
    <lineage>
        <taxon>Eukaryota</taxon>
        <taxon>Fungi</taxon>
        <taxon>Dikarya</taxon>
        <taxon>Ascomycota</taxon>
        <taxon>Pezizomycotina</taxon>
        <taxon>Dothideomycetes</taxon>
        <taxon>Pleosporomycetidae</taxon>
        <taxon>Pleosporales</taxon>
        <taxon>Pleosporineae</taxon>
        <taxon>Phaeosphaeriaceae</taxon>
        <taxon>Ophiobolus</taxon>
    </lineage>
</organism>
<feature type="transmembrane region" description="Helical" evidence="2">
    <location>
        <begin position="6"/>
        <end position="29"/>
    </location>
</feature>
<dbReference type="OrthoDB" id="531190at2759"/>
<keyword evidence="2" id="KW-1133">Transmembrane helix</keyword>
<dbReference type="AlphaFoldDB" id="A0A6A7AK83"/>
<dbReference type="Proteomes" id="UP000799424">
    <property type="component" value="Unassembled WGS sequence"/>
</dbReference>
<keyword evidence="2" id="KW-0812">Transmembrane</keyword>
<keyword evidence="4" id="KW-1185">Reference proteome</keyword>
<keyword evidence="1" id="KW-0175">Coiled coil</keyword>
<evidence type="ECO:0000256" key="2">
    <source>
        <dbReference type="SAM" id="Phobius"/>
    </source>
</evidence>
<evidence type="ECO:0000313" key="4">
    <source>
        <dbReference type="Proteomes" id="UP000799424"/>
    </source>
</evidence>
<evidence type="ECO:0000256" key="1">
    <source>
        <dbReference type="SAM" id="Coils"/>
    </source>
</evidence>
<reference evidence="3" key="1">
    <citation type="journal article" date="2020" name="Stud. Mycol.">
        <title>101 Dothideomycetes genomes: a test case for predicting lifestyles and emergence of pathogens.</title>
        <authorList>
            <person name="Haridas S."/>
            <person name="Albert R."/>
            <person name="Binder M."/>
            <person name="Bloem J."/>
            <person name="Labutti K."/>
            <person name="Salamov A."/>
            <person name="Andreopoulos B."/>
            <person name="Baker S."/>
            <person name="Barry K."/>
            <person name="Bills G."/>
            <person name="Bluhm B."/>
            <person name="Cannon C."/>
            <person name="Castanera R."/>
            <person name="Culley D."/>
            <person name="Daum C."/>
            <person name="Ezra D."/>
            <person name="Gonzalez J."/>
            <person name="Henrissat B."/>
            <person name="Kuo A."/>
            <person name="Liang C."/>
            <person name="Lipzen A."/>
            <person name="Lutzoni F."/>
            <person name="Magnuson J."/>
            <person name="Mondo S."/>
            <person name="Nolan M."/>
            <person name="Ohm R."/>
            <person name="Pangilinan J."/>
            <person name="Park H.-J."/>
            <person name="Ramirez L."/>
            <person name="Alfaro M."/>
            <person name="Sun H."/>
            <person name="Tritt A."/>
            <person name="Yoshinaga Y."/>
            <person name="Zwiers L.-H."/>
            <person name="Turgeon B."/>
            <person name="Goodwin S."/>
            <person name="Spatafora J."/>
            <person name="Crous P."/>
            <person name="Grigoriev I."/>
        </authorList>
    </citation>
    <scope>NUCLEOTIDE SEQUENCE</scope>
    <source>
        <strain evidence="3">CBS 113818</strain>
    </source>
</reference>
<keyword evidence="2" id="KW-0472">Membrane</keyword>
<evidence type="ECO:0000313" key="3">
    <source>
        <dbReference type="EMBL" id="KAF2833108.1"/>
    </source>
</evidence>
<gene>
    <name evidence="3" type="ORF">CC86DRAFT_365084</name>
</gene>
<name>A0A6A7AK83_9PLEO</name>
<feature type="coiled-coil region" evidence="1">
    <location>
        <begin position="31"/>
        <end position="58"/>
    </location>
</feature>